<accession>A0A7C9MSM8</accession>
<evidence type="ECO:0000313" key="2">
    <source>
        <dbReference type="Proteomes" id="UP000481947"/>
    </source>
</evidence>
<reference evidence="1 2" key="1">
    <citation type="submission" date="2019-09" db="EMBL/GenBank/DDBJ databases">
        <title>Identification of Malikia spinosa a prominent benzene-, toluene-, and ethylbenzene-degrading bacterium: enrichment, isolation and whole genome sequencing.</title>
        <authorList>
            <person name="Tancsics A."/>
            <person name="Revesz F."/>
            <person name="Kriszt B."/>
        </authorList>
    </citation>
    <scope>NUCLEOTIDE SEQUENCE [LARGE SCALE GENOMIC DNA]</scope>
    <source>
        <strain evidence="1 2">AB6</strain>
    </source>
</reference>
<gene>
    <name evidence="1" type="ORF">F5985_12960</name>
</gene>
<organism evidence="1 2">
    <name type="scientific">Malikia spinosa</name>
    <dbReference type="NCBI Taxonomy" id="86180"/>
    <lineage>
        <taxon>Bacteria</taxon>
        <taxon>Pseudomonadati</taxon>
        <taxon>Pseudomonadota</taxon>
        <taxon>Betaproteobacteria</taxon>
        <taxon>Burkholderiales</taxon>
        <taxon>Comamonadaceae</taxon>
        <taxon>Malikia</taxon>
    </lineage>
</organism>
<dbReference type="AlphaFoldDB" id="A0A7C9MSM8"/>
<protein>
    <submittedName>
        <fullName evidence="1">RloB domain-containing protein</fullName>
    </submittedName>
</protein>
<proteinExistence type="predicted"/>
<dbReference type="RefSeq" id="WP_161125713.1">
    <property type="nucleotide sequence ID" value="NZ_VYSB01000014.1"/>
</dbReference>
<sequence>MSNKKQRQIRATLLAVGEGDTEEAFLKYLRSTYCSGNAGVSVTVMNAHGKGPGNVVGTAVGHLRMRAFDRALTLMDTDLEWMKKDREAARKNKIDLIGSTPCIEGLLLRLLGKPVPSQSVQCKKAMAQLTKVDLTDQGAYANLIPKARLDVARLDIPELDQLLRLLEGTL</sequence>
<comment type="caution">
    <text evidence="1">The sequence shown here is derived from an EMBL/GenBank/DDBJ whole genome shotgun (WGS) entry which is preliminary data.</text>
</comment>
<dbReference type="Proteomes" id="UP000481947">
    <property type="component" value="Unassembled WGS sequence"/>
</dbReference>
<dbReference type="EMBL" id="VYSB01000014">
    <property type="protein sequence ID" value="MYZ53018.1"/>
    <property type="molecule type" value="Genomic_DNA"/>
</dbReference>
<evidence type="ECO:0000313" key="1">
    <source>
        <dbReference type="EMBL" id="MYZ53018.1"/>
    </source>
</evidence>
<name>A0A7C9MSM8_9BURK</name>